<dbReference type="InterPro" id="IPR032675">
    <property type="entry name" value="LRR_dom_sf"/>
</dbReference>
<accession>A0A137P060</accession>
<dbReference type="Gene3D" id="3.80.10.10">
    <property type="entry name" value="Ribonuclease Inhibitor"/>
    <property type="match status" value="1"/>
</dbReference>
<keyword evidence="2" id="KW-1185">Reference proteome</keyword>
<organism evidence="1 2">
    <name type="scientific">Conidiobolus coronatus (strain ATCC 28846 / CBS 209.66 / NRRL 28638)</name>
    <name type="common">Delacroixia coronata</name>
    <dbReference type="NCBI Taxonomy" id="796925"/>
    <lineage>
        <taxon>Eukaryota</taxon>
        <taxon>Fungi</taxon>
        <taxon>Fungi incertae sedis</taxon>
        <taxon>Zoopagomycota</taxon>
        <taxon>Entomophthoromycotina</taxon>
        <taxon>Entomophthoromycetes</taxon>
        <taxon>Entomophthorales</taxon>
        <taxon>Ancylistaceae</taxon>
        <taxon>Conidiobolus</taxon>
    </lineage>
</organism>
<dbReference type="SUPFAM" id="SSF52047">
    <property type="entry name" value="RNI-like"/>
    <property type="match status" value="1"/>
</dbReference>
<dbReference type="AlphaFoldDB" id="A0A137P060"/>
<sequence length="358" mass="40767">MKKFELETNSYLNKNSDLIKDITVSLAPSFCKVNLNWEILTKLTSISLNGRVKLEEINNLLKFSNCLVKLTLSKIEVAVKMCNEKVSNHILLPVTLVELNIYNLMWAVVAFNRIYILKHRELGVYIFGKYVNLPSLRSLTWFQPNRGPKALIKFLISKAPNLVELRGNGEVFNGATYDLLNSTCISLNSLSLLFNDNLPVTAEVLDAYKFSTESELATLYRSNCSNSIRLYLICKSCPFLEELTIYCNNINITHLNKLLPLLPQIKKLTLINHFKGIDIKKLNFSNSTINHLTLRKFFFISLSQLTENLRNWTLLKRISIEPSGGGSIVDDGVKAKLESGSRPWKCFAHNTSTQLWLK</sequence>
<evidence type="ECO:0008006" key="3">
    <source>
        <dbReference type="Google" id="ProtNLM"/>
    </source>
</evidence>
<dbReference type="EMBL" id="KQ964577">
    <property type="protein sequence ID" value="KXN68417.1"/>
    <property type="molecule type" value="Genomic_DNA"/>
</dbReference>
<proteinExistence type="predicted"/>
<gene>
    <name evidence="1" type="ORF">CONCODRAFT_9347</name>
</gene>
<name>A0A137P060_CONC2</name>
<dbReference type="Proteomes" id="UP000070444">
    <property type="component" value="Unassembled WGS sequence"/>
</dbReference>
<evidence type="ECO:0000313" key="1">
    <source>
        <dbReference type="EMBL" id="KXN68417.1"/>
    </source>
</evidence>
<protein>
    <recommendedName>
        <fullName evidence="3">RNI-like protein</fullName>
    </recommendedName>
</protein>
<evidence type="ECO:0000313" key="2">
    <source>
        <dbReference type="Proteomes" id="UP000070444"/>
    </source>
</evidence>
<reference evidence="1 2" key="1">
    <citation type="journal article" date="2015" name="Genome Biol. Evol.">
        <title>Phylogenomic analyses indicate that early fungi evolved digesting cell walls of algal ancestors of land plants.</title>
        <authorList>
            <person name="Chang Y."/>
            <person name="Wang S."/>
            <person name="Sekimoto S."/>
            <person name="Aerts A.L."/>
            <person name="Choi C."/>
            <person name="Clum A."/>
            <person name="LaButti K.M."/>
            <person name="Lindquist E.A."/>
            <person name="Yee Ngan C."/>
            <person name="Ohm R.A."/>
            <person name="Salamov A.A."/>
            <person name="Grigoriev I.V."/>
            <person name="Spatafora J.W."/>
            <person name="Berbee M.L."/>
        </authorList>
    </citation>
    <scope>NUCLEOTIDE SEQUENCE [LARGE SCALE GENOMIC DNA]</scope>
    <source>
        <strain evidence="1 2">NRRL 28638</strain>
    </source>
</reference>